<dbReference type="CDD" id="cd06530">
    <property type="entry name" value="S26_SPase_I"/>
    <property type="match status" value="1"/>
</dbReference>
<dbReference type="InterPro" id="IPR000223">
    <property type="entry name" value="Pept_S26A_signal_pept_1"/>
</dbReference>
<evidence type="ECO:0000259" key="5">
    <source>
        <dbReference type="Pfam" id="PF10502"/>
    </source>
</evidence>
<organism evidence="6 7">
    <name type="scientific">Actinokineospora diospyrosa</name>
    <dbReference type="NCBI Taxonomy" id="103728"/>
    <lineage>
        <taxon>Bacteria</taxon>
        <taxon>Bacillati</taxon>
        <taxon>Actinomycetota</taxon>
        <taxon>Actinomycetes</taxon>
        <taxon>Pseudonocardiales</taxon>
        <taxon>Pseudonocardiaceae</taxon>
        <taxon>Actinokineospora</taxon>
    </lineage>
</organism>
<dbReference type="EMBL" id="JAMTCO010000007">
    <property type="protein sequence ID" value="MCP2270602.1"/>
    <property type="molecule type" value="Genomic_DNA"/>
</dbReference>
<dbReference type="PANTHER" id="PTHR43390:SF1">
    <property type="entry name" value="CHLOROPLAST PROCESSING PEPTIDASE"/>
    <property type="match status" value="1"/>
</dbReference>
<proteinExistence type="inferred from homology"/>
<reference evidence="6 7" key="1">
    <citation type="submission" date="2022-06" db="EMBL/GenBank/DDBJ databases">
        <title>Genomic Encyclopedia of Archaeal and Bacterial Type Strains, Phase II (KMG-II): from individual species to whole genera.</title>
        <authorList>
            <person name="Goeker M."/>
        </authorList>
    </citation>
    <scope>NUCLEOTIDE SEQUENCE [LARGE SCALE GENOMIC DNA]</scope>
    <source>
        <strain evidence="6 7">DSM 44255</strain>
    </source>
</reference>
<evidence type="ECO:0000313" key="7">
    <source>
        <dbReference type="Proteomes" id="UP001205185"/>
    </source>
</evidence>
<keyword evidence="7" id="KW-1185">Reference proteome</keyword>
<comment type="similarity">
    <text evidence="2 3">Belongs to the peptidase S26 family.</text>
</comment>
<keyword evidence="3" id="KW-0645">Protease</keyword>
<keyword evidence="3" id="KW-0812">Transmembrane</keyword>
<evidence type="ECO:0000313" key="6">
    <source>
        <dbReference type="EMBL" id="MCP2270602.1"/>
    </source>
</evidence>
<comment type="subcellular location">
    <subcellularLocation>
        <location evidence="1">Cell membrane</location>
        <topology evidence="1">Single-pass type II membrane protein</topology>
    </subcellularLocation>
    <subcellularLocation>
        <location evidence="3">Membrane</location>
        <topology evidence="3">Single-pass type II membrane protein</topology>
    </subcellularLocation>
</comment>
<gene>
    <name evidence="6" type="ORF">LV75_003103</name>
</gene>
<dbReference type="InterPro" id="IPR019533">
    <property type="entry name" value="Peptidase_S26"/>
</dbReference>
<feature type="transmembrane region" description="Helical" evidence="3">
    <location>
        <begin position="202"/>
        <end position="223"/>
    </location>
</feature>
<dbReference type="Pfam" id="PF10502">
    <property type="entry name" value="Peptidase_S26"/>
    <property type="match status" value="1"/>
</dbReference>
<dbReference type="EC" id="3.4.21.89" evidence="3"/>
<comment type="catalytic activity">
    <reaction evidence="3">
        <text>Cleavage of hydrophobic, N-terminal signal or leader sequences from secreted and periplasmic proteins.</text>
        <dbReference type="EC" id="3.4.21.89"/>
    </reaction>
</comment>
<dbReference type="Proteomes" id="UP001205185">
    <property type="component" value="Unassembled WGS sequence"/>
</dbReference>
<keyword evidence="3" id="KW-1133">Transmembrane helix</keyword>
<name>A0ABT1ID91_9PSEU</name>
<evidence type="ECO:0000256" key="3">
    <source>
        <dbReference type="RuleBase" id="RU362042"/>
    </source>
</evidence>
<comment type="caution">
    <text evidence="6">The sequence shown here is derived from an EMBL/GenBank/DDBJ whole genome shotgun (WGS) entry which is preliminary data.</text>
</comment>
<protein>
    <recommendedName>
        <fullName evidence="3">Signal peptidase I</fullName>
        <ecNumber evidence="3">3.4.21.89</ecNumber>
    </recommendedName>
</protein>
<dbReference type="NCBIfam" id="TIGR02227">
    <property type="entry name" value="sigpep_I_bact"/>
    <property type="match status" value="1"/>
</dbReference>
<feature type="region of interest" description="Disordered" evidence="4">
    <location>
        <begin position="231"/>
        <end position="251"/>
    </location>
</feature>
<dbReference type="InterPro" id="IPR036286">
    <property type="entry name" value="LexA/Signal_pep-like_sf"/>
</dbReference>
<keyword evidence="3" id="KW-0472">Membrane</keyword>
<keyword evidence="3" id="KW-0378">Hydrolase</keyword>
<sequence length="251" mass="26299">MVRWMLPVAVVVAGLALVVWAFVTAPGYERYRESADSMTPTMTRGDSIKVLEVEGDQVRRGDIIVFALGGWPDDEPVQGGNLLIKRVIAVGGDSVAGDDDGALTVNGKRVVEDYLFDEDPSLARPFAAQVPAGTVFVAGDYRSLSRDSRIYSGEPGQGGIPVSLIEGVVVEVAGEPLKPTTAFTAAGLEGAPTVDKPDRSGWLAVGTGVSLVGGIWLVVVLTWRRRPGARGRMVGEGGVGEPRADGSPTLG</sequence>
<evidence type="ECO:0000256" key="2">
    <source>
        <dbReference type="ARBA" id="ARBA00009370"/>
    </source>
</evidence>
<dbReference type="PRINTS" id="PR00727">
    <property type="entry name" value="LEADERPTASE"/>
</dbReference>
<feature type="domain" description="Peptidase S26" evidence="5">
    <location>
        <begin position="4"/>
        <end position="170"/>
    </location>
</feature>
<dbReference type="RefSeq" id="WP_344800487.1">
    <property type="nucleotide sequence ID" value="NZ_BAAAVB010000009.1"/>
</dbReference>
<evidence type="ECO:0000256" key="1">
    <source>
        <dbReference type="ARBA" id="ARBA00004401"/>
    </source>
</evidence>
<dbReference type="Gene3D" id="2.10.109.10">
    <property type="entry name" value="Umud Fragment, subunit A"/>
    <property type="match status" value="1"/>
</dbReference>
<dbReference type="SUPFAM" id="SSF51306">
    <property type="entry name" value="LexA/Signal peptidase"/>
    <property type="match status" value="1"/>
</dbReference>
<dbReference type="PANTHER" id="PTHR43390">
    <property type="entry name" value="SIGNAL PEPTIDASE I"/>
    <property type="match status" value="1"/>
</dbReference>
<accession>A0ABT1ID91</accession>
<evidence type="ECO:0000256" key="4">
    <source>
        <dbReference type="SAM" id="MobiDB-lite"/>
    </source>
</evidence>